<dbReference type="SUPFAM" id="SSF50199">
    <property type="entry name" value="Staphylococcal nuclease"/>
    <property type="match status" value="1"/>
</dbReference>
<accession>A0A6M1S7A2</accession>
<dbReference type="InterPro" id="IPR010916">
    <property type="entry name" value="TonB_box_CS"/>
</dbReference>
<dbReference type="InterPro" id="IPR035437">
    <property type="entry name" value="SNase_OB-fold_sf"/>
</dbReference>
<evidence type="ECO:0000313" key="4">
    <source>
        <dbReference type="Proteomes" id="UP000477849"/>
    </source>
</evidence>
<sequence>MRSRRFCLSCLVLTSLIAAGPAEEVLAGQRISGPVEASAIRVIDGDTVLVDATPWPNQHVTTYVRLRGIDAPELKSRCPETRDAAERAHSALEELVASSATLSLSNISGDKYFGRVVASLELEDGRDASSILLDEGLVDPYQGGRKKTAFCP</sequence>
<dbReference type="InterPro" id="IPR016071">
    <property type="entry name" value="Staphylococal_nuclease_OB-fold"/>
</dbReference>
<evidence type="ECO:0000256" key="1">
    <source>
        <dbReference type="SAM" id="SignalP"/>
    </source>
</evidence>
<feature type="domain" description="TNase-like" evidence="2">
    <location>
        <begin position="33"/>
        <end position="138"/>
    </location>
</feature>
<keyword evidence="1" id="KW-0732">Signal</keyword>
<evidence type="ECO:0000313" key="3">
    <source>
        <dbReference type="EMBL" id="NGO65217.1"/>
    </source>
</evidence>
<dbReference type="AlphaFoldDB" id="A0A6M1S7A2"/>
<gene>
    <name evidence="3" type="ORF">G6N76_16220</name>
</gene>
<dbReference type="Pfam" id="PF00565">
    <property type="entry name" value="SNase"/>
    <property type="match status" value="1"/>
</dbReference>
<keyword evidence="4" id="KW-1185">Reference proteome</keyword>
<dbReference type="PROSITE" id="PS00430">
    <property type="entry name" value="TONB_DEPENDENT_REC_1"/>
    <property type="match status" value="1"/>
</dbReference>
<comment type="caution">
    <text evidence="3">The sequence shown here is derived from an EMBL/GenBank/DDBJ whole genome shotgun (WGS) entry which is preliminary data.</text>
</comment>
<feature type="signal peptide" evidence="1">
    <location>
        <begin position="1"/>
        <end position="18"/>
    </location>
</feature>
<feature type="chain" id="PRO_5027118633" evidence="1">
    <location>
        <begin position="19"/>
        <end position="152"/>
    </location>
</feature>
<reference evidence="3 4" key="1">
    <citation type="submission" date="2020-02" db="EMBL/GenBank/DDBJ databases">
        <title>Genome sequence of the type strain CCBAU10050 of Rhizobium daejeonense.</title>
        <authorList>
            <person name="Gao J."/>
            <person name="Sun J."/>
        </authorList>
    </citation>
    <scope>NUCLEOTIDE SEQUENCE [LARGE SCALE GENOMIC DNA]</scope>
    <source>
        <strain evidence="3 4">CCBAU10050</strain>
    </source>
</reference>
<dbReference type="PROSITE" id="PS50830">
    <property type="entry name" value="TNASE_3"/>
    <property type="match status" value="1"/>
</dbReference>
<dbReference type="EMBL" id="JAAKZH010000005">
    <property type="protein sequence ID" value="NGO65217.1"/>
    <property type="molecule type" value="Genomic_DNA"/>
</dbReference>
<dbReference type="Proteomes" id="UP000477849">
    <property type="component" value="Unassembled WGS sequence"/>
</dbReference>
<name>A0A6M1S7A2_9HYPH</name>
<protein>
    <submittedName>
        <fullName evidence="3">Thermonuclease family protein</fullName>
    </submittedName>
</protein>
<evidence type="ECO:0000259" key="2">
    <source>
        <dbReference type="PROSITE" id="PS50830"/>
    </source>
</evidence>
<organism evidence="3 4">
    <name type="scientific">Rhizobium daejeonense</name>
    <dbReference type="NCBI Taxonomy" id="240521"/>
    <lineage>
        <taxon>Bacteria</taxon>
        <taxon>Pseudomonadati</taxon>
        <taxon>Pseudomonadota</taxon>
        <taxon>Alphaproteobacteria</taxon>
        <taxon>Hyphomicrobiales</taxon>
        <taxon>Rhizobiaceae</taxon>
        <taxon>Rhizobium/Agrobacterium group</taxon>
        <taxon>Rhizobium</taxon>
    </lineage>
</organism>
<proteinExistence type="predicted"/>
<dbReference type="Gene3D" id="2.40.50.90">
    <property type="match status" value="1"/>
</dbReference>